<name>E7G7Z4_9FIRM</name>
<evidence type="ECO:0000313" key="2">
    <source>
        <dbReference type="Proteomes" id="UP000003157"/>
    </source>
</evidence>
<gene>
    <name evidence="1" type="ORF">HMPREF9488_00882</name>
</gene>
<dbReference type="Proteomes" id="UP000003157">
    <property type="component" value="Unassembled WGS sequence"/>
</dbReference>
<organism evidence="1 2">
    <name type="scientific">Coprobacillus cateniformis</name>
    <dbReference type="NCBI Taxonomy" id="100884"/>
    <lineage>
        <taxon>Bacteria</taxon>
        <taxon>Bacillati</taxon>
        <taxon>Bacillota</taxon>
        <taxon>Erysipelotrichia</taxon>
        <taxon>Erysipelotrichales</taxon>
        <taxon>Coprobacillaceae</taxon>
        <taxon>Coprobacillus</taxon>
    </lineage>
</organism>
<sequence length="61" mass="6823">MKRLITIAANATATTSNGQSVDFEKEFNCDFGIEANIIDSLQRSNTISNKILFKIMENIIK</sequence>
<dbReference type="AlphaFoldDB" id="E7G7Z4"/>
<evidence type="ECO:0000313" key="1">
    <source>
        <dbReference type="EMBL" id="EFW05915.1"/>
    </source>
</evidence>
<reference evidence="1 2" key="1">
    <citation type="submission" date="2010-12" db="EMBL/GenBank/DDBJ databases">
        <title>The Genome Sequence of Coprobacillus sp. strain 29_1.</title>
        <authorList>
            <consortium name="The Broad Institute Genome Sequencing Platform"/>
            <person name="Earl A."/>
            <person name="Ward D."/>
            <person name="Feldgarden M."/>
            <person name="Gevers D."/>
            <person name="Daigneault M."/>
            <person name="Sibley C.D."/>
            <person name="White A."/>
            <person name="Strauss J."/>
            <person name="Allen-Vercoe E."/>
            <person name="Young S.K."/>
            <person name="Zeng Q."/>
            <person name="Gargeya S."/>
            <person name="Fitzgerald M."/>
            <person name="Haas B."/>
            <person name="Abouelleil A."/>
            <person name="Alvarado L."/>
            <person name="Arachchi H.M."/>
            <person name="Berlin A."/>
            <person name="Brown A."/>
            <person name="Chapman S.B."/>
            <person name="Chen Z."/>
            <person name="Dunbar C."/>
            <person name="Freedman E."/>
            <person name="Gearin G."/>
            <person name="Gellesch M."/>
            <person name="Goldberg J."/>
            <person name="Griggs A."/>
            <person name="Gujja S."/>
            <person name="Heilman E."/>
            <person name="Heiman D."/>
            <person name="Howarth C."/>
            <person name="Larson L."/>
            <person name="Lui A."/>
            <person name="MacDonald P.J.P."/>
            <person name="Mehta T."/>
            <person name="Montmayeur A."/>
            <person name="Murphy C."/>
            <person name="Neiman D."/>
            <person name="Pearson M."/>
            <person name="Priest M."/>
            <person name="Roberts A."/>
            <person name="Saif S."/>
            <person name="Shea T."/>
            <person name="Shenoy N."/>
            <person name="Sisk P."/>
            <person name="Stolte C."/>
            <person name="Sykes S."/>
            <person name="White J."/>
            <person name="Yandava C."/>
            <person name="Nusbaum C."/>
            <person name="Birren B."/>
        </authorList>
    </citation>
    <scope>NUCLEOTIDE SEQUENCE [LARGE SCALE GENOMIC DNA]</scope>
    <source>
        <strain evidence="1 2">29_1</strain>
    </source>
</reference>
<accession>E7G7Z4</accession>
<dbReference type="EMBL" id="ADKX01000012">
    <property type="protein sequence ID" value="EFW05915.1"/>
    <property type="molecule type" value="Genomic_DNA"/>
</dbReference>
<proteinExistence type="predicted"/>
<dbReference type="GeneID" id="78228710"/>
<dbReference type="RefSeq" id="WP_008787998.1">
    <property type="nucleotide sequence ID" value="NZ_AKCB01000001.1"/>
</dbReference>
<dbReference type="HOGENOM" id="CLU_2914618_0_0_9"/>
<protein>
    <submittedName>
        <fullName evidence="1">Uncharacterized protein</fullName>
    </submittedName>
</protein>
<comment type="caution">
    <text evidence="1">The sequence shown here is derived from an EMBL/GenBank/DDBJ whole genome shotgun (WGS) entry which is preliminary data.</text>
</comment>
<keyword evidence="2" id="KW-1185">Reference proteome</keyword>